<dbReference type="EMBL" id="JANPWB010000012">
    <property type="protein sequence ID" value="KAJ1113869.1"/>
    <property type="molecule type" value="Genomic_DNA"/>
</dbReference>
<evidence type="ECO:0000313" key="1">
    <source>
        <dbReference type="EMBL" id="KAJ1113869.1"/>
    </source>
</evidence>
<evidence type="ECO:0000313" key="2">
    <source>
        <dbReference type="Proteomes" id="UP001066276"/>
    </source>
</evidence>
<comment type="caution">
    <text evidence="1">The sequence shown here is derived from an EMBL/GenBank/DDBJ whole genome shotgun (WGS) entry which is preliminary data.</text>
</comment>
<sequence length="170" mass="17783">MQALRQFLQALHQFSEAQGFSVEVKSLLALRLQKEEASSIQALGKHFRSKAESFQQSQEQQAAGQQAGKQSLSKAVQINPLGSQAISLTESRGGGTDTVGEDTGDMCMDVGVVTASEGRIVIGVMVMEAVGVDVVHAGVSGDATGRVVDEEEEGDTVEAVDVGVSASGWC</sequence>
<protein>
    <submittedName>
        <fullName evidence="1">Uncharacterized protein</fullName>
    </submittedName>
</protein>
<accession>A0AAV7NGP9</accession>
<organism evidence="1 2">
    <name type="scientific">Pleurodeles waltl</name>
    <name type="common">Iberian ribbed newt</name>
    <dbReference type="NCBI Taxonomy" id="8319"/>
    <lineage>
        <taxon>Eukaryota</taxon>
        <taxon>Metazoa</taxon>
        <taxon>Chordata</taxon>
        <taxon>Craniata</taxon>
        <taxon>Vertebrata</taxon>
        <taxon>Euteleostomi</taxon>
        <taxon>Amphibia</taxon>
        <taxon>Batrachia</taxon>
        <taxon>Caudata</taxon>
        <taxon>Salamandroidea</taxon>
        <taxon>Salamandridae</taxon>
        <taxon>Pleurodelinae</taxon>
        <taxon>Pleurodeles</taxon>
    </lineage>
</organism>
<proteinExistence type="predicted"/>
<reference evidence="1" key="1">
    <citation type="journal article" date="2022" name="bioRxiv">
        <title>Sequencing and chromosome-scale assembly of the giantPleurodeles waltlgenome.</title>
        <authorList>
            <person name="Brown T."/>
            <person name="Elewa A."/>
            <person name="Iarovenko S."/>
            <person name="Subramanian E."/>
            <person name="Araus A.J."/>
            <person name="Petzold A."/>
            <person name="Susuki M."/>
            <person name="Suzuki K.-i.T."/>
            <person name="Hayashi T."/>
            <person name="Toyoda A."/>
            <person name="Oliveira C."/>
            <person name="Osipova E."/>
            <person name="Leigh N.D."/>
            <person name="Simon A."/>
            <person name="Yun M.H."/>
        </authorList>
    </citation>
    <scope>NUCLEOTIDE SEQUENCE</scope>
    <source>
        <strain evidence="1">20211129_DDA</strain>
        <tissue evidence="1">Liver</tissue>
    </source>
</reference>
<name>A0AAV7NGP9_PLEWA</name>
<dbReference type="Proteomes" id="UP001066276">
    <property type="component" value="Chromosome 8"/>
</dbReference>
<keyword evidence="2" id="KW-1185">Reference proteome</keyword>
<dbReference type="AlphaFoldDB" id="A0AAV7NGP9"/>
<gene>
    <name evidence="1" type="ORF">NDU88_002110</name>
</gene>